<dbReference type="Proteomes" id="UP000078343">
    <property type="component" value="Unassembled WGS sequence"/>
</dbReference>
<protein>
    <submittedName>
        <fullName evidence="1">Uncharacterized protein</fullName>
    </submittedName>
</protein>
<sequence length="86" mass="9693">MLDETFSDTQFREQTVITPFNIMTFWSSYKALSPKTRAVIGVALMLNASAMLLFSDQIEASLGLSPPPDDRQKVFKVYSVERETKG</sequence>
<gene>
    <name evidence="1" type="ORF">AYL99_10252</name>
</gene>
<reference evidence="1 2" key="1">
    <citation type="submission" date="2016-04" db="EMBL/GenBank/DDBJ databases">
        <title>Draft genome of Fonsecaea erecta CBS 125763.</title>
        <authorList>
            <person name="Weiss V.A."/>
            <person name="Vicente V.A."/>
            <person name="Raittz R.T."/>
            <person name="Moreno L.F."/>
            <person name="De Souza E.M."/>
            <person name="Pedrosa F.O."/>
            <person name="Steffens M.B."/>
            <person name="Faoro H."/>
            <person name="Tadra-Sfeir M.Z."/>
            <person name="Najafzadeh M.J."/>
            <person name="Felipe M.S."/>
            <person name="Teixeira M."/>
            <person name="Sun J."/>
            <person name="Xi L."/>
            <person name="Gomes R."/>
            <person name="De Azevedo C.M."/>
            <person name="Salgado C.G."/>
            <person name="Da Silva M.B."/>
            <person name="Nascimento M.F."/>
            <person name="Queiroz-Telles F."/>
            <person name="Attili D.S."/>
            <person name="Gorbushina A."/>
        </authorList>
    </citation>
    <scope>NUCLEOTIDE SEQUENCE [LARGE SCALE GENOMIC DNA]</scope>
    <source>
        <strain evidence="1 2">CBS 125763</strain>
    </source>
</reference>
<proteinExistence type="predicted"/>
<keyword evidence="2" id="KW-1185">Reference proteome</keyword>
<comment type="caution">
    <text evidence="1">The sequence shown here is derived from an EMBL/GenBank/DDBJ whole genome shotgun (WGS) entry which is preliminary data.</text>
</comment>
<accession>A0A178Z687</accession>
<evidence type="ECO:0000313" key="1">
    <source>
        <dbReference type="EMBL" id="OAP55279.1"/>
    </source>
</evidence>
<dbReference type="STRING" id="1367422.A0A178Z687"/>
<organism evidence="1 2">
    <name type="scientific">Fonsecaea erecta</name>
    <dbReference type="NCBI Taxonomy" id="1367422"/>
    <lineage>
        <taxon>Eukaryota</taxon>
        <taxon>Fungi</taxon>
        <taxon>Dikarya</taxon>
        <taxon>Ascomycota</taxon>
        <taxon>Pezizomycotina</taxon>
        <taxon>Eurotiomycetes</taxon>
        <taxon>Chaetothyriomycetidae</taxon>
        <taxon>Chaetothyriales</taxon>
        <taxon>Herpotrichiellaceae</taxon>
        <taxon>Fonsecaea</taxon>
    </lineage>
</organism>
<dbReference type="GeneID" id="30014420"/>
<dbReference type="RefSeq" id="XP_018688646.1">
    <property type="nucleotide sequence ID" value="XM_018841758.1"/>
</dbReference>
<dbReference type="AlphaFoldDB" id="A0A178Z687"/>
<dbReference type="OrthoDB" id="2555959at2759"/>
<name>A0A178Z687_9EURO</name>
<dbReference type="EMBL" id="LVYI01000011">
    <property type="protein sequence ID" value="OAP55279.1"/>
    <property type="molecule type" value="Genomic_DNA"/>
</dbReference>
<evidence type="ECO:0000313" key="2">
    <source>
        <dbReference type="Proteomes" id="UP000078343"/>
    </source>
</evidence>